<evidence type="ECO:0000313" key="2">
    <source>
        <dbReference type="Proteomes" id="UP001189624"/>
    </source>
</evidence>
<feature type="non-terminal residue" evidence="1">
    <location>
        <position position="66"/>
    </location>
</feature>
<reference evidence="1" key="1">
    <citation type="submission" date="2023-10" db="EMBL/GenBank/DDBJ databases">
        <authorList>
            <person name="Domelevo Entfellner J.-B."/>
        </authorList>
    </citation>
    <scope>NUCLEOTIDE SEQUENCE</scope>
</reference>
<keyword evidence="2" id="KW-1185">Reference proteome</keyword>
<dbReference type="Gramene" id="rna-AYBTSS11_LOCUS22007">
    <property type="protein sequence ID" value="CAJ1968983.1"/>
    <property type="gene ID" value="gene-AYBTSS11_LOCUS22007"/>
</dbReference>
<evidence type="ECO:0000313" key="1">
    <source>
        <dbReference type="EMBL" id="CAJ1968983.1"/>
    </source>
</evidence>
<sequence>ISLELSLLNWEHPADHYHHKVMGKMGLSFGQFYEAQHHHRFQIPFIHKLCLEQHSLASWEIRYGAI</sequence>
<feature type="non-terminal residue" evidence="1">
    <location>
        <position position="1"/>
    </location>
</feature>
<name>A0AA86VJ20_9FABA</name>
<dbReference type="Proteomes" id="UP001189624">
    <property type="component" value="Chromosome 7"/>
</dbReference>
<gene>
    <name evidence="1" type="ORF">AYBTSS11_LOCUS22007</name>
</gene>
<dbReference type="AlphaFoldDB" id="A0AA86VJ20"/>
<proteinExistence type="predicted"/>
<accession>A0AA86VJ20</accession>
<organism evidence="1 2">
    <name type="scientific">Sphenostylis stenocarpa</name>
    <dbReference type="NCBI Taxonomy" id="92480"/>
    <lineage>
        <taxon>Eukaryota</taxon>
        <taxon>Viridiplantae</taxon>
        <taxon>Streptophyta</taxon>
        <taxon>Embryophyta</taxon>
        <taxon>Tracheophyta</taxon>
        <taxon>Spermatophyta</taxon>
        <taxon>Magnoliopsida</taxon>
        <taxon>eudicotyledons</taxon>
        <taxon>Gunneridae</taxon>
        <taxon>Pentapetalae</taxon>
        <taxon>rosids</taxon>
        <taxon>fabids</taxon>
        <taxon>Fabales</taxon>
        <taxon>Fabaceae</taxon>
        <taxon>Papilionoideae</taxon>
        <taxon>50 kb inversion clade</taxon>
        <taxon>NPAAA clade</taxon>
        <taxon>indigoferoid/millettioid clade</taxon>
        <taxon>Phaseoleae</taxon>
        <taxon>Sphenostylis</taxon>
    </lineage>
</organism>
<dbReference type="EMBL" id="OY731404">
    <property type="protein sequence ID" value="CAJ1968983.1"/>
    <property type="molecule type" value="Genomic_DNA"/>
</dbReference>
<protein>
    <submittedName>
        <fullName evidence="1">Uncharacterized protein</fullName>
    </submittedName>
</protein>